<accession>A0A3B7MII4</accession>
<evidence type="ECO:0000313" key="11">
    <source>
        <dbReference type="EMBL" id="AXY72856.1"/>
    </source>
</evidence>
<feature type="signal peptide" evidence="10">
    <location>
        <begin position="1"/>
        <end position="22"/>
    </location>
</feature>
<keyword evidence="5" id="KW-0720">Serine protease</keyword>
<evidence type="ECO:0000256" key="3">
    <source>
        <dbReference type="ARBA" id="ARBA00022801"/>
    </source>
</evidence>
<keyword evidence="2" id="KW-0645">Protease</keyword>
<feature type="chain" id="PRO_5017731419" description="Isoaspartyl peptidase" evidence="10">
    <location>
        <begin position="23"/>
        <end position="656"/>
    </location>
</feature>
<dbReference type="Pfam" id="PF01112">
    <property type="entry name" value="Asparaginase_2"/>
    <property type="match status" value="1"/>
</dbReference>
<dbReference type="Pfam" id="PF03575">
    <property type="entry name" value="Peptidase_S51"/>
    <property type="match status" value="1"/>
</dbReference>
<dbReference type="Gene3D" id="3.40.50.880">
    <property type="match status" value="1"/>
</dbReference>
<evidence type="ECO:0000256" key="10">
    <source>
        <dbReference type="SAM" id="SignalP"/>
    </source>
</evidence>
<keyword evidence="3" id="KW-0378">Hydrolase</keyword>
<dbReference type="InterPro" id="IPR000246">
    <property type="entry name" value="Peptidase_T2"/>
</dbReference>
<dbReference type="KEGG" id="pseg:D3H65_02225"/>
<evidence type="ECO:0000313" key="12">
    <source>
        <dbReference type="Proteomes" id="UP000263900"/>
    </source>
</evidence>
<protein>
    <recommendedName>
        <fullName evidence="6">Isoaspartyl peptidase</fullName>
    </recommendedName>
</protein>
<proteinExistence type="inferred from homology"/>
<keyword evidence="10" id="KW-0732">Signal</keyword>
<dbReference type="InterPro" id="IPR029062">
    <property type="entry name" value="Class_I_gatase-like"/>
</dbReference>
<evidence type="ECO:0000256" key="2">
    <source>
        <dbReference type="ARBA" id="ARBA00022670"/>
    </source>
</evidence>
<dbReference type="EMBL" id="CP032157">
    <property type="protein sequence ID" value="AXY72856.1"/>
    <property type="molecule type" value="Genomic_DNA"/>
</dbReference>
<feature type="site" description="Cleavage; by autolysis" evidence="9">
    <location>
        <begin position="523"/>
        <end position="524"/>
    </location>
</feature>
<dbReference type="InterPro" id="IPR005320">
    <property type="entry name" value="Peptidase_S51"/>
</dbReference>
<dbReference type="CDD" id="cd04701">
    <property type="entry name" value="Asparaginase_2"/>
    <property type="match status" value="1"/>
</dbReference>
<evidence type="ECO:0000256" key="8">
    <source>
        <dbReference type="PIRSR" id="PIRSR600246-2"/>
    </source>
</evidence>
<organism evidence="11 12">
    <name type="scientific">Paraflavitalea soli</name>
    <dbReference type="NCBI Taxonomy" id="2315862"/>
    <lineage>
        <taxon>Bacteria</taxon>
        <taxon>Pseudomonadati</taxon>
        <taxon>Bacteroidota</taxon>
        <taxon>Chitinophagia</taxon>
        <taxon>Chitinophagales</taxon>
        <taxon>Chitinophagaceae</taxon>
        <taxon>Paraflavitalea</taxon>
    </lineage>
</organism>
<evidence type="ECO:0000256" key="9">
    <source>
        <dbReference type="PIRSR" id="PIRSR600246-3"/>
    </source>
</evidence>
<dbReference type="AlphaFoldDB" id="A0A3B7MII4"/>
<dbReference type="PANTHER" id="PTHR10188">
    <property type="entry name" value="L-ASPARAGINASE"/>
    <property type="match status" value="1"/>
</dbReference>
<dbReference type="SUPFAM" id="SSF52317">
    <property type="entry name" value="Class I glutamine amidotransferase-like"/>
    <property type="match status" value="1"/>
</dbReference>
<dbReference type="InterPro" id="IPR029055">
    <property type="entry name" value="Ntn_hydrolases_N"/>
</dbReference>
<feature type="binding site" evidence="8">
    <location>
        <begin position="574"/>
        <end position="577"/>
    </location>
    <ligand>
        <name>substrate</name>
    </ligand>
</feature>
<feature type="binding site" evidence="8">
    <location>
        <begin position="552"/>
        <end position="555"/>
    </location>
    <ligand>
        <name>substrate</name>
    </ligand>
</feature>
<dbReference type="Gene3D" id="3.60.20.30">
    <property type="entry name" value="(Glycosyl)asparaginase"/>
    <property type="match status" value="1"/>
</dbReference>
<keyword evidence="4" id="KW-0068">Autocatalytic cleavage</keyword>
<keyword evidence="12" id="KW-1185">Reference proteome</keyword>
<evidence type="ECO:0000256" key="4">
    <source>
        <dbReference type="ARBA" id="ARBA00022813"/>
    </source>
</evidence>
<evidence type="ECO:0000256" key="5">
    <source>
        <dbReference type="ARBA" id="ARBA00022825"/>
    </source>
</evidence>
<dbReference type="PANTHER" id="PTHR10188:SF6">
    <property type="entry name" value="N(4)-(BETA-N-ACETYLGLUCOSAMINYL)-L-ASPARAGINASE"/>
    <property type="match status" value="1"/>
</dbReference>
<name>A0A3B7MII4_9BACT</name>
<dbReference type="FunFam" id="3.60.20.30:FF:000001">
    <property type="entry name" value="Isoaspartyl peptidase/L-asparaginase"/>
    <property type="match status" value="1"/>
</dbReference>
<feature type="active site" description="Nucleophile" evidence="7">
    <location>
        <position position="524"/>
    </location>
</feature>
<comment type="similarity">
    <text evidence="1">Belongs to the peptidase S51 family.</text>
</comment>
<dbReference type="Proteomes" id="UP000263900">
    <property type="component" value="Chromosome"/>
</dbReference>
<evidence type="ECO:0000256" key="7">
    <source>
        <dbReference type="PIRSR" id="PIRSR600246-1"/>
    </source>
</evidence>
<dbReference type="SUPFAM" id="SSF56235">
    <property type="entry name" value="N-terminal nucleophile aminohydrolases (Ntn hydrolases)"/>
    <property type="match status" value="1"/>
</dbReference>
<dbReference type="GO" id="GO:0016811">
    <property type="term" value="F:hydrolase activity, acting on carbon-nitrogen (but not peptide) bonds, in linear amides"/>
    <property type="evidence" value="ECO:0007669"/>
    <property type="project" value="UniProtKB-ARBA"/>
</dbReference>
<gene>
    <name evidence="11" type="ORF">D3H65_02225</name>
</gene>
<dbReference type="GO" id="GO:0008236">
    <property type="term" value="F:serine-type peptidase activity"/>
    <property type="evidence" value="ECO:0007669"/>
    <property type="project" value="UniProtKB-KW"/>
</dbReference>
<evidence type="ECO:0000256" key="6">
    <source>
        <dbReference type="ARBA" id="ARBA00069124"/>
    </source>
</evidence>
<dbReference type="GO" id="GO:0006508">
    <property type="term" value="P:proteolysis"/>
    <property type="evidence" value="ECO:0007669"/>
    <property type="project" value="UniProtKB-KW"/>
</dbReference>
<reference evidence="11 12" key="1">
    <citation type="submission" date="2018-09" db="EMBL/GenBank/DDBJ databases">
        <title>Genome sequencing of strain 6GH32-13.</title>
        <authorList>
            <person name="Weon H.-Y."/>
            <person name="Heo J."/>
            <person name="Kwon S.-W."/>
        </authorList>
    </citation>
    <scope>NUCLEOTIDE SEQUENCE [LARGE SCALE GENOMIC DNA]</scope>
    <source>
        <strain evidence="11 12">5GH32-13</strain>
    </source>
</reference>
<dbReference type="OrthoDB" id="9780217at2"/>
<dbReference type="CDD" id="cd03145">
    <property type="entry name" value="GAT1_cyanophycinase"/>
    <property type="match status" value="1"/>
</dbReference>
<sequence length="656" mass="70290">MSMTRSILVTAACTLCLHMSHAQVKTTAGPSLGLTGDAKDVTTATKGGVALIGGGGNVEGAFKWMIERSGGGDVVVIRASGDYLYNDDIAKLGKVNSIETLLINSREVANSDKVAQTIRNAEMLFITGGDQSNYMRFWRGTKTSEAINYLLNKKKVPVGGTSAGCAVLSGFYYSGEIGSATAAVAMDPYDEQVKLYNNDFLQPPFLKNVITDQHYVARNRQGRHMTFLSRIITDWKTFPQGIAPDERTAVCIDEQGNATVIGEGKAYFLLTSKAAAPEVCVAEKPLQWVAGKKAVKVYEIQGTANGNGYFSVADFDAAKAKGGKWYWWWMENGKWQQSPEDKYVLVIHGGAGTILQSTMTPEKEKAYRSALRQALEAGYAKLKAGAPSLDAVEAAVRVLEDNPLFNAGKGAVFTHDGRNELDAAIMNGNTLAAGSVAGVRTIRNPITAARAVMEKSEHVMMVGPGAEQFAKEVGIELVDPGYFRTEERWKGLQDALKEDSLKAKLDHSSAPKKGTINIDYKFGTVGCVALDNNGMLAAGTSTGGMTNKKYGRVGDAPIIGAGTYANSTVGISCTGWGEFYIRTVVAHELSALMEYKGLSVQNAGKTVIEKVGKLGGDGGLIALDKNGNIAMPFNTEGMYRGAITQDGKMEISIYKE</sequence>
<evidence type="ECO:0000256" key="1">
    <source>
        <dbReference type="ARBA" id="ARBA00006534"/>
    </source>
</evidence>